<dbReference type="InterPro" id="IPR010839">
    <property type="entry name" value="AtuA_N"/>
</dbReference>
<evidence type="ECO:0000259" key="1">
    <source>
        <dbReference type="Pfam" id="PF07287"/>
    </source>
</evidence>
<dbReference type="AlphaFoldDB" id="A0A1H2PW31"/>
<evidence type="ECO:0000313" key="3">
    <source>
        <dbReference type="Proteomes" id="UP000243719"/>
    </source>
</evidence>
<sequence>MKEEIRILTPNGILGYGIPVADFWRGVERQPDAMIVDGGSTDPGPYLLGLPKTLVTREAYVRDLTLMLEACATRKIPIYISSAGGPGIREHVDFMVDVIAEIAQRDGYRFKVAKIYSDVDASVVRDAFAQGRIAPCGSAPALQEADIDASSHLVAQMGAEPFAKALRDHPDLDIIVAGRAYDPAPFAGLCMLHGIEPGIFWHMGKIVECGANCAEPKGKVILATIRRDSFDLEPMSPDERCTPASVAAHTLYEKTRPDLLTGPGGVLDLREARYEQITPRAVRVSGSRFMPAEDYTVKLEGAGVVGMRTIFIGGIRDPILVGQIDDFLARVTAAARATYPELRSGEATLNFHVYGKNGVMGSFEPLADAVPHEIGLLGEVTAPTQTLANAICSSVRIDVLHTPYPGQVATAGNFAIPLNPPENPIGPVCRFTVYHVMKVDSAVALFPIDVVEIGA</sequence>
<dbReference type="Proteomes" id="UP000243719">
    <property type="component" value="Unassembled WGS sequence"/>
</dbReference>
<accession>A0A1H2PW31</accession>
<proteinExistence type="predicted"/>
<dbReference type="EMBL" id="FNLO01000018">
    <property type="protein sequence ID" value="SDV51542.1"/>
    <property type="molecule type" value="Genomic_DNA"/>
</dbReference>
<protein>
    <recommendedName>
        <fullName evidence="1">Acyclic terpene utilisation N-terminal domain-containing protein</fullName>
    </recommendedName>
</protein>
<dbReference type="RefSeq" id="WP_091913276.1">
    <property type="nucleotide sequence ID" value="NZ_FNLO01000018.1"/>
</dbReference>
<organism evidence="2 3">
    <name type="scientific">Chitinasiproducens palmae</name>
    <dbReference type="NCBI Taxonomy" id="1770053"/>
    <lineage>
        <taxon>Bacteria</taxon>
        <taxon>Pseudomonadati</taxon>
        <taxon>Pseudomonadota</taxon>
        <taxon>Betaproteobacteria</taxon>
        <taxon>Burkholderiales</taxon>
        <taxon>Burkholderiaceae</taxon>
        <taxon>Chitinasiproducens</taxon>
    </lineage>
</organism>
<evidence type="ECO:0000313" key="2">
    <source>
        <dbReference type="EMBL" id="SDV51542.1"/>
    </source>
</evidence>
<reference evidence="3" key="1">
    <citation type="submission" date="2016-09" db="EMBL/GenBank/DDBJ databases">
        <authorList>
            <person name="Varghese N."/>
            <person name="Submissions S."/>
        </authorList>
    </citation>
    <scope>NUCLEOTIDE SEQUENCE [LARGE SCALE GENOMIC DNA]</scope>
    <source>
        <strain evidence="3">JS23</strain>
    </source>
</reference>
<dbReference type="STRING" id="1770053.SAMN05216551_11847"/>
<gene>
    <name evidence="2" type="ORF">SAMN05216551_11847</name>
</gene>
<name>A0A1H2PW31_9BURK</name>
<dbReference type="Pfam" id="PF07287">
    <property type="entry name" value="AtuA"/>
    <property type="match status" value="1"/>
</dbReference>
<keyword evidence="3" id="KW-1185">Reference proteome</keyword>
<dbReference type="OrthoDB" id="9763456at2"/>
<feature type="domain" description="Acyclic terpene utilisation N-terminal" evidence="1">
    <location>
        <begin position="61"/>
        <end position="193"/>
    </location>
</feature>